<gene>
    <name evidence="2" type="primary">ORF2552</name>
</gene>
<organism evidence="2">
    <name type="scientific">Arion vulgaris</name>
    <dbReference type="NCBI Taxonomy" id="1028688"/>
    <lineage>
        <taxon>Eukaryota</taxon>
        <taxon>Metazoa</taxon>
        <taxon>Spiralia</taxon>
        <taxon>Lophotrochozoa</taxon>
        <taxon>Mollusca</taxon>
        <taxon>Gastropoda</taxon>
        <taxon>Heterobranchia</taxon>
        <taxon>Euthyneura</taxon>
        <taxon>Panpulmonata</taxon>
        <taxon>Eupulmonata</taxon>
        <taxon>Stylommatophora</taxon>
        <taxon>Helicina</taxon>
        <taxon>Arionoidea</taxon>
        <taxon>Arionidae</taxon>
        <taxon>Arion</taxon>
    </lineage>
</organism>
<evidence type="ECO:0000313" key="2">
    <source>
        <dbReference type="EMBL" id="CEK47889.1"/>
    </source>
</evidence>
<sequence>MGLGVCMIHLTYLSGSCGLSTHLLANVGEAHTRYLTHVGVAYTRCSGAETEDVTGHGQKM</sequence>
<feature type="signal peptide" evidence="1">
    <location>
        <begin position="1"/>
        <end position="18"/>
    </location>
</feature>
<dbReference type="EMBL" id="HACG01001024">
    <property type="protein sequence ID" value="CEK47889.1"/>
    <property type="molecule type" value="Transcribed_RNA"/>
</dbReference>
<keyword evidence="1" id="KW-0732">Signal</keyword>
<dbReference type="AlphaFoldDB" id="A0A0B6XVF1"/>
<proteinExistence type="predicted"/>
<feature type="chain" id="PRO_5002126155" evidence="1">
    <location>
        <begin position="19"/>
        <end position="60"/>
    </location>
</feature>
<reference evidence="2" key="1">
    <citation type="submission" date="2014-12" db="EMBL/GenBank/DDBJ databases">
        <title>Insight into the proteome of Arion vulgaris.</title>
        <authorList>
            <person name="Aradska J."/>
            <person name="Bulat T."/>
            <person name="Smidak R."/>
            <person name="Sarate P."/>
            <person name="Gangsoo J."/>
            <person name="Sialana F."/>
            <person name="Bilban M."/>
            <person name="Lubec G."/>
        </authorList>
    </citation>
    <scope>NUCLEOTIDE SEQUENCE</scope>
    <source>
        <tissue evidence="2">Skin</tissue>
    </source>
</reference>
<accession>A0A0B6XVF1</accession>
<protein>
    <submittedName>
        <fullName evidence="2">Uncharacterized protein</fullName>
    </submittedName>
</protein>
<name>A0A0B6XVF1_9EUPU</name>
<evidence type="ECO:0000256" key="1">
    <source>
        <dbReference type="SAM" id="SignalP"/>
    </source>
</evidence>
<feature type="non-terminal residue" evidence="2">
    <location>
        <position position="60"/>
    </location>
</feature>